<name>A0ABR0X4T7_REHGL</name>
<dbReference type="Pfam" id="PF00069">
    <property type="entry name" value="Pkinase"/>
    <property type="match status" value="1"/>
</dbReference>
<feature type="domain" description="Protein kinase" evidence="10">
    <location>
        <begin position="299"/>
        <end position="580"/>
    </location>
</feature>
<dbReference type="InterPro" id="IPR001480">
    <property type="entry name" value="Bulb-type_lectin_dom"/>
</dbReference>
<dbReference type="Pfam" id="PF00954">
    <property type="entry name" value="S_locus_glycop"/>
    <property type="match status" value="1"/>
</dbReference>
<feature type="chain" id="PRO_5045596115" description="G-type lectin S-receptor-like serine/threonine-protein kinase" evidence="9">
    <location>
        <begin position="30"/>
        <end position="580"/>
    </location>
</feature>
<feature type="transmembrane region" description="Helical" evidence="8">
    <location>
        <begin position="375"/>
        <end position="395"/>
    </location>
</feature>
<evidence type="ECO:0000313" key="12">
    <source>
        <dbReference type="EMBL" id="KAK6154671.1"/>
    </source>
</evidence>
<evidence type="ECO:0000256" key="4">
    <source>
        <dbReference type="ARBA" id="ARBA00022989"/>
    </source>
</evidence>
<keyword evidence="4 8" id="KW-1133">Transmembrane helix</keyword>
<dbReference type="Pfam" id="PF11883">
    <property type="entry name" value="DUF3403"/>
    <property type="match status" value="1"/>
</dbReference>
<evidence type="ECO:0000256" key="2">
    <source>
        <dbReference type="ARBA" id="ARBA00022692"/>
    </source>
</evidence>
<keyword evidence="3 9" id="KW-0732">Signal</keyword>
<keyword evidence="6" id="KW-1015">Disulfide bond</keyword>
<dbReference type="PANTHER" id="PTHR32444">
    <property type="entry name" value="BULB-TYPE LECTIN DOMAIN-CONTAINING PROTEIN"/>
    <property type="match status" value="1"/>
</dbReference>
<sequence length="580" mass="65475">MGFSHHRNPYSMLQAFLLISSCFLRFTTAIDTITVNQPIRNPEILISNGKKFKLGFFSPVNSSHRYAGVMLNVPVTTVIWVANRDKPLNDSNGAVEISGDGNLVILDGNRDIIWSSNIPSPVANSSALLLDTGNLVLQDNSISTYVWESFQHASDSFVEKMKIGTDLRTNEKNILTSWKSPTDPAPGKFTQTIEPLDIPQAFVWKNGDPYWRSGRWNGQIFVGLPYMKSFHKRGLDIVNDSPGNAYLTFTLLNPSVLVYYVLNASGILEEKVWSDEKGDWEVTWRRLETTVMSMVNVDILEAVTLRTGQFAHVFRGLSRKITSGKREIGLVVVLGKPSCNWSENLIDVQKFSNDGSDLYIRLAYSDLGNKKDRKVIIATTVVQGAIIILVFVYFLRKLLLKYTDSHREKFLDWQLRVNIIEGICGGLLYLHRDSRLRIIHRDLKASNILLDSELNPKISDFAAICPQNMHYALRITWNVWKLWNEEKIVDLVDPVIHDPGMETDILRYANVGLLCVQEIAADRPNISTVLSMLSCELVELPRPNQPVFVAMQRSSETECSHKNPSKCSGNDVTITILEGR</sequence>
<evidence type="ECO:0000256" key="5">
    <source>
        <dbReference type="ARBA" id="ARBA00023136"/>
    </source>
</evidence>
<dbReference type="PROSITE" id="PS50927">
    <property type="entry name" value="BULB_LECTIN"/>
    <property type="match status" value="1"/>
</dbReference>
<evidence type="ECO:0000259" key="11">
    <source>
        <dbReference type="PROSITE" id="PS50927"/>
    </source>
</evidence>
<dbReference type="SUPFAM" id="SSF51110">
    <property type="entry name" value="alpha-D-mannose-specific plant lectins"/>
    <property type="match status" value="1"/>
</dbReference>
<dbReference type="PROSITE" id="PS00108">
    <property type="entry name" value="PROTEIN_KINASE_ST"/>
    <property type="match status" value="1"/>
</dbReference>
<dbReference type="PANTHER" id="PTHR32444:SF198">
    <property type="entry name" value="BULB-TYPE LECTIN DOMAIN-CONTAINING PROTEIN"/>
    <property type="match status" value="1"/>
</dbReference>
<comment type="subcellular location">
    <subcellularLocation>
        <location evidence="1">Membrane</location>
        <topology evidence="1">Single-pass membrane protein</topology>
    </subcellularLocation>
</comment>
<dbReference type="InterPro" id="IPR021820">
    <property type="entry name" value="S-locus_recpt_kinase_C"/>
</dbReference>
<feature type="signal peptide" evidence="9">
    <location>
        <begin position="1"/>
        <end position="29"/>
    </location>
</feature>
<dbReference type="InterPro" id="IPR008271">
    <property type="entry name" value="Ser/Thr_kinase_AS"/>
</dbReference>
<dbReference type="InterPro" id="IPR000719">
    <property type="entry name" value="Prot_kinase_dom"/>
</dbReference>
<reference evidence="12 13" key="1">
    <citation type="journal article" date="2021" name="Comput. Struct. Biotechnol. J.">
        <title>De novo genome assembly of the potent medicinal plant Rehmannia glutinosa using nanopore technology.</title>
        <authorList>
            <person name="Ma L."/>
            <person name="Dong C."/>
            <person name="Song C."/>
            <person name="Wang X."/>
            <person name="Zheng X."/>
            <person name="Niu Y."/>
            <person name="Chen S."/>
            <person name="Feng W."/>
        </authorList>
    </citation>
    <scope>NUCLEOTIDE SEQUENCE [LARGE SCALE GENOMIC DNA]</scope>
    <source>
        <strain evidence="12">DH-2019</strain>
    </source>
</reference>
<dbReference type="EMBL" id="JABTTQ020000005">
    <property type="protein sequence ID" value="KAK6154671.1"/>
    <property type="molecule type" value="Genomic_DNA"/>
</dbReference>
<evidence type="ECO:0008006" key="14">
    <source>
        <dbReference type="Google" id="ProtNLM"/>
    </source>
</evidence>
<dbReference type="Gene3D" id="1.10.510.10">
    <property type="entry name" value="Transferase(Phosphotransferase) domain 1"/>
    <property type="match status" value="1"/>
</dbReference>
<dbReference type="InterPro" id="IPR011009">
    <property type="entry name" value="Kinase-like_dom_sf"/>
</dbReference>
<dbReference type="PROSITE" id="PS51257">
    <property type="entry name" value="PROKAR_LIPOPROTEIN"/>
    <property type="match status" value="1"/>
</dbReference>
<proteinExistence type="predicted"/>
<dbReference type="InterPro" id="IPR000858">
    <property type="entry name" value="S_locus_glycoprot_dom"/>
</dbReference>
<dbReference type="InterPro" id="IPR020635">
    <property type="entry name" value="Tyr_kinase_cat_dom"/>
</dbReference>
<evidence type="ECO:0000256" key="6">
    <source>
        <dbReference type="ARBA" id="ARBA00023157"/>
    </source>
</evidence>
<keyword evidence="7" id="KW-0325">Glycoprotein</keyword>
<evidence type="ECO:0000256" key="1">
    <source>
        <dbReference type="ARBA" id="ARBA00004167"/>
    </source>
</evidence>
<dbReference type="SUPFAM" id="SSF56112">
    <property type="entry name" value="Protein kinase-like (PK-like)"/>
    <property type="match status" value="1"/>
</dbReference>
<keyword evidence="2 8" id="KW-0812">Transmembrane</keyword>
<evidence type="ECO:0000259" key="10">
    <source>
        <dbReference type="PROSITE" id="PS50011"/>
    </source>
</evidence>
<evidence type="ECO:0000256" key="7">
    <source>
        <dbReference type="ARBA" id="ARBA00023180"/>
    </source>
</evidence>
<evidence type="ECO:0000256" key="9">
    <source>
        <dbReference type="SAM" id="SignalP"/>
    </source>
</evidence>
<keyword evidence="13" id="KW-1185">Reference proteome</keyword>
<keyword evidence="5 8" id="KW-0472">Membrane</keyword>
<gene>
    <name evidence="12" type="ORF">DH2020_008919</name>
</gene>
<dbReference type="SMART" id="SM00108">
    <property type="entry name" value="B_lectin"/>
    <property type="match status" value="1"/>
</dbReference>
<accession>A0ABR0X4T7</accession>
<evidence type="ECO:0000256" key="8">
    <source>
        <dbReference type="SAM" id="Phobius"/>
    </source>
</evidence>
<dbReference type="SMART" id="SM00219">
    <property type="entry name" value="TyrKc"/>
    <property type="match status" value="1"/>
</dbReference>
<comment type="caution">
    <text evidence="12">The sequence shown here is derived from an EMBL/GenBank/DDBJ whole genome shotgun (WGS) entry which is preliminary data.</text>
</comment>
<feature type="domain" description="Bulb-type lectin" evidence="11">
    <location>
        <begin position="30"/>
        <end position="150"/>
    </location>
</feature>
<dbReference type="Proteomes" id="UP001318860">
    <property type="component" value="Unassembled WGS sequence"/>
</dbReference>
<dbReference type="PROSITE" id="PS50011">
    <property type="entry name" value="PROTEIN_KINASE_DOM"/>
    <property type="match status" value="1"/>
</dbReference>
<organism evidence="12 13">
    <name type="scientific">Rehmannia glutinosa</name>
    <name type="common">Chinese foxglove</name>
    <dbReference type="NCBI Taxonomy" id="99300"/>
    <lineage>
        <taxon>Eukaryota</taxon>
        <taxon>Viridiplantae</taxon>
        <taxon>Streptophyta</taxon>
        <taxon>Embryophyta</taxon>
        <taxon>Tracheophyta</taxon>
        <taxon>Spermatophyta</taxon>
        <taxon>Magnoliopsida</taxon>
        <taxon>eudicotyledons</taxon>
        <taxon>Gunneridae</taxon>
        <taxon>Pentapetalae</taxon>
        <taxon>asterids</taxon>
        <taxon>lamiids</taxon>
        <taxon>Lamiales</taxon>
        <taxon>Orobanchaceae</taxon>
        <taxon>Rehmannieae</taxon>
        <taxon>Rehmannia</taxon>
    </lineage>
</organism>
<dbReference type="InterPro" id="IPR036426">
    <property type="entry name" value="Bulb-type_lectin_dom_sf"/>
</dbReference>
<dbReference type="Gene3D" id="2.90.10.10">
    <property type="entry name" value="Bulb-type lectin domain"/>
    <property type="match status" value="1"/>
</dbReference>
<dbReference type="Pfam" id="PF01453">
    <property type="entry name" value="B_lectin"/>
    <property type="match status" value="1"/>
</dbReference>
<dbReference type="CDD" id="cd00028">
    <property type="entry name" value="B_lectin"/>
    <property type="match status" value="1"/>
</dbReference>
<evidence type="ECO:0000256" key="3">
    <source>
        <dbReference type="ARBA" id="ARBA00022729"/>
    </source>
</evidence>
<evidence type="ECO:0000313" key="13">
    <source>
        <dbReference type="Proteomes" id="UP001318860"/>
    </source>
</evidence>
<protein>
    <recommendedName>
        <fullName evidence="14">G-type lectin S-receptor-like serine/threonine-protein kinase</fullName>
    </recommendedName>
</protein>